<name>A0A6B3TTA1_9BACI</name>
<gene>
    <name evidence="2" type="ORF">G4Z05_15545</name>
</gene>
<dbReference type="Pfam" id="PF26162">
    <property type="entry name" value="YwzD"/>
    <property type="match status" value="1"/>
</dbReference>
<accession>A0A6B3TTA1</accession>
<evidence type="ECO:0000313" key="2">
    <source>
        <dbReference type="EMBL" id="NEX80244.1"/>
    </source>
</evidence>
<evidence type="ECO:0000256" key="1">
    <source>
        <dbReference type="SAM" id="Coils"/>
    </source>
</evidence>
<organism evidence="2 3">
    <name type="scientific">Neobacillus thermocopriae</name>
    <dbReference type="NCBI Taxonomy" id="1215031"/>
    <lineage>
        <taxon>Bacteria</taxon>
        <taxon>Bacillati</taxon>
        <taxon>Bacillota</taxon>
        <taxon>Bacilli</taxon>
        <taxon>Bacillales</taxon>
        <taxon>Bacillaceae</taxon>
        <taxon>Neobacillus</taxon>
    </lineage>
</organism>
<keyword evidence="1" id="KW-0175">Coiled coil</keyword>
<dbReference type="RefSeq" id="WP_163252690.1">
    <property type="nucleotide sequence ID" value="NZ_JAAIUV010000037.1"/>
</dbReference>
<keyword evidence="3" id="KW-1185">Reference proteome</keyword>
<sequence>MNRKQERTNQANVEFTRIVKKAYEKGVNETEITVEELLEDIKRDLKQIVMN</sequence>
<reference evidence="2" key="1">
    <citation type="submission" date="2020-02" db="EMBL/GenBank/DDBJ databases">
        <title>Bacillus sedimentmangrovi sp. nov., isolated from sediment of the mangrove ecosystem.</title>
        <authorList>
            <person name="Liu G."/>
        </authorList>
    </citation>
    <scope>NUCLEOTIDE SEQUENCE [LARGE SCALE GENOMIC DNA]</scope>
    <source>
        <strain evidence="2">SgZ-7</strain>
    </source>
</reference>
<protein>
    <submittedName>
        <fullName evidence="2">Uncharacterized protein</fullName>
    </submittedName>
</protein>
<comment type="caution">
    <text evidence="2">The sequence shown here is derived from an EMBL/GenBank/DDBJ whole genome shotgun (WGS) entry which is preliminary data.</text>
</comment>
<dbReference type="EMBL" id="JAAIUV010000037">
    <property type="protein sequence ID" value="NEX80244.1"/>
    <property type="molecule type" value="Genomic_DNA"/>
</dbReference>
<evidence type="ECO:0000313" key="3">
    <source>
        <dbReference type="Proteomes" id="UP000481621"/>
    </source>
</evidence>
<feature type="coiled-coil region" evidence="1">
    <location>
        <begin position="20"/>
        <end position="47"/>
    </location>
</feature>
<dbReference type="Proteomes" id="UP000481621">
    <property type="component" value="Unassembled WGS sequence"/>
</dbReference>
<proteinExistence type="predicted"/>
<dbReference type="AlphaFoldDB" id="A0A6B3TTA1"/>
<dbReference type="InterPro" id="IPR058930">
    <property type="entry name" value="YwzD"/>
</dbReference>